<keyword evidence="9" id="KW-1185">Reference proteome</keyword>
<feature type="transmembrane region" description="Helical" evidence="6">
    <location>
        <begin position="224"/>
        <end position="243"/>
    </location>
</feature>
<comment type="caution">
    <text evidence="8">The sequence shown here is derived from an EMBL/GenBank/DDBJ whole genome shotgun (WGS) entry which is preliminary data.</text>
</comment>
<name>A0A3S3UP92_9PROT</name>
<keyword evidence="4 6" id="KW-1133">Transmembrane helix</keyword>
<evidence type="ECO:0000256" key="5">
    <source>
        <dbReference type="ARBA" id="ARBA00023136"/>
    </source>
</evidence>
<dbReference type="GO" id="GO:0051301">
    <property type="term" value="P:cell division"/>
    <property type="evidence" value="ECO:0007669"/>
    <property type="project" value="InterPro"/>
</dbReference>
<evidence type="ECO:0000256" key="3">
    <source>
        <dbReference type="ARBA" id="ARBA00022692"/>
    </source>
</evidence>
<keyword evidence="3 6" id="KW-0812">Transmembrane</keyword>
<accession>A0A3S3UP92</accession>
<sequence length="295" mass="31496">MAAGRQSDIPLSRDPSARFLPWIVAFLTYIAALSVAGYLALAQLSVDWNDGLSNAITVEITALEGEEDASINGRVQTTVALLRGYPGVESVEVLSRAKIREFLEPWLGKALDIGALPLPRLIDVRLSGDEDVDVVALNEKLAGSTGARADDHAIWRDRMERFLGSLEWAAIAIVAVVVAAAVIMVAFATRGSLAAHRETIELLHLIGARDDYIARQFQRHAMRLAMIGSVLGALAAMATAFLISQSASGLETGAGLGAETAYLPVVATLALPPISTIVALFTARRTVLKALRRMT</sequence>
<evidence type="ECO:0000256" key="2">
    <source>
        <dbReference type="ARBA" id="ARBA00022475"/>
    </source>
</evidence>
<dbReference type="RefSeq" id="WP_127766090.1">
    <property type="nucleotide sequence ID" value="NZ_SADE01000002.1"/>
</dbReference>
<comment type="subcellular location">
    <subcellularLocation>
        <location evidence="1">Cell membrane</location>
        <topology evidence="1">Multi-pass membrane protein</topology>
    </subcellularLocation>
</comment>
<protein>
    <submittedName>
        <fullName evidence="8">FtsX-like permease family protein</fullName>
    </submittedName>
</protein>
<dbReference type="EMBL" id="SADE01000002">
    <property type="protein sequence ID" value="RVU36614.1"/>
    <property type="molecule type" value="Genomic_DNA"/>
</dbReference>
<evidence type="ECO:0000256" key="6">
    <source>
        <dbReference type="SAM" id="Phobius"/>
    </source>
</evidence>
<dbReference type="Proteomes" id="UP000287447">
    <property type="component" value="Unassembled WGS sequence"/>
</dbReference>
<gene>
    <name evidence="8" type="ORF">EOI86_15645</name>
</gene>
<feature type="transmembrane region" description="Helical" evidence="6">
    <location>
        <begin position="168"/>
        <end position="188"/>
    </location>
</feature>
<dbReference type="PANTHER" id="PTHR47755:SF1">
    <property type="entry name" value="CELL DIVISION PROTEIN FTSX"/>
    <property type="match status" value="1"/>
</dbReference>
<keyword evidence="2" id="KW-1003">Cell membrane</keyword>
<dbReference type="PANTHER" id="PTHR47755">
    <property type="entry name" value="CELL DIVISION PROTEIN FTSX"/>
    <property type="match status" value="1"/>
</dbReference>
<evidence type="ECO:0000256" key="1">
    <source>
        <dbReference type="ARBA" id="ARBA00004651"/>
    </source>
</evidence>
<evidence type="ECO:0000313" key="9">
    <source>
        <dbReference type="Proteomes" id="UP000287447"/>
    </source>
</evidence>
<feature type="domain" description="ABC3 transporter permease C-terminal" evidence="7">
    <location>
        <begin position="172"/>
        <end position="289"/>
    </location>
</feature>
<evidence type="ECO:0000256" key="4">
    <source>
        <dbReference type="ARBA" id="ARBA00022989"/>
    </source>
</evidence>
<feature type="transmembrane region" description="Helical" evidence="6">
    <location>
        <begin position="263"/>
        <end position="283"/>
    </location>
</feature>
<proteinExistence type="predicted"/>
<dbReference type="OrthoDB" id="9814843at2"/>
<feature type="transmembrane region" description="Helical" evidence="6">
    <location>
        <begin position="20"/>
        <end position="41"/>
    </location>
</feature>
<dbReference type="InterPro" id="IPR004513">
    <property type="entry name" value="FtsX"/>
</dbReference>
<dbReference type="GO" id="GO:0005886">
    <property type="term" value="C:plasma membrane"/>
    <property type="evidence" value="ECO:0007669"/>
    <property type="project" value="UniProtKB-SubCell"/>
</dbReference>
<evidence type="ECO:0000313" key="8">
    <source>
        <dbReference type="EMBL" id="RVU36614.1"/>
    </source>
</evidence>
<evidence type="ECO:0000259" key="7">
    <source>
        <dbReference type="Pfam" id="PF02687"/>
    </source>
</evidence>
<dbReference type="AlphaFoldDB" id="A0A3S3UP92"/>
<dbReference type="Pfam" id="PF02687">
    <property type="entry name" value="FtsX"/>
    <property type="match status" value="1"/>
</dbReference>
<organism evidence="8 9">
    <name type="scientific">Hwanghaeella grinnelliae</name>
    <dbReference type="NCBI Taxonomy" id="2500179"/>
    <lineage>
        <taxon>Bacteria</taxon>
        <taxon>Pseudomonadati</taxon>
        <taxon>Pseudomonadota</taxon>
        <taxon>Alphaproteobacteria</taxon>
        <taxon>Rhodospirillales</taxon>
        <taxon>Rhodospirillaceae</taxon>
        <taxon>Hwanghaeella</taxon>
    </lineage>
</organism>
<reference evidence="9" key="1">
    <citation type="submission" date="2019-01" db="EMBL/GenBank/DDBJ databases">
        <title>Gri0909 isolated from a small marine red alga.</title>
        <authorList>
            <person name="Kim J."/>
            <person name="Jeong S.E."/>
            <person name="Jeon C.O."/>
        </authorList>
    </citation>
    <scope>NUCLEOTIDE SEQUENCE [LARGE SCALE GENOMIC DNA]</scope>
    <source>
        <strain evidence="9">Gri0909</strain>
    </source>
</reference>
<dbReference type="InterPro" id="IPR003838">
    <property type="entry name" value="ABC3_permease_C"/>
</dbReference>
<dbReference type="GO" id="GO:0032153">
    <property type="term" value="C:cell division site"/>
    <property type="evidence" value="ECO:0007669"/>
    <property type="project" value="TreeGrafter"/>
</dbReference>
<keyword evidence="5 6" id="KW-0472">Membrane</keyword>